<dbReference type="AlphaFoldDB" id="A0A6C0F4N6"/>
<evidence type="ECO:0000313" key="1">
    <source>
        <dbReference type="EMBL" id="QHT36646.1"/>
    </source>
</evidence>
<sequence length="61" mass="7883">MNEYLLQEDLQEAVEIYVMMHWERDWKRTWKWKLFRKEPSQRWIERYIDKTTKRYLSGKQS</sequence>
<protein>
    <submittedName>
        <fullName evidence="1">Uncharacterized protein</fullName>
    </submittedName>
</protein>
<organism evidence="1">
    <name type="scientific">viral metagenome</name>
    <dbReference type="NCBI Taxonomy" id="1070528"/>
    <lineage>
        <taxon>unclassified sequences</taxon>
        <taxon>metagenomes</taxon>
        <taxon>organismal metagenomes</taxon>
    </lineage>
</organism>
<accession>A0A6C0F4N6</accession>
<name>A0A6C0F4N6_9ZZZZ</name>
<dbReference type="EMBL" id="MN738786">
    <property type="protein sequence ID" value="QHT36646.1"/>
    <property type="molecule type" value="Genomic_DNA"/>
</dbReference>
<reference evidence="1" key="1">
    <citation type="journal article" date="2020" name="Nature">
        <title>Giant virus diversity and host interactions through global metagenomics.</title>
        <authorList>
            <person name="Schulz F."/>
            <person name="Roux S."/>
            <person name="Paez-Espino D."/>
            <person name="Jungbluth S."/>
            <person name="Walsh D.A."/>
            <person name="Denef V.J."/>
            <person name="McMahon K.D."/>
            <person name="Konstantinidis K.T."/>
            <person name="Eloe-Fadrosh E.A."/>
            <person name="Kyrpides N.C."/>
            <person name="Woyke T."/>
        </authorList>
    </citation>
    <scope>NUCLEOTIDE SEQUENCE</scope>
    <source>
        <strain evidence="1">GVMAG-S-ERX555967-130</strain>
    </source>
</reference>
<proteinExistence type="predicted"/>